<reference evidence="1 2" key="1">
    <citation type="submission" date="2019-02" db="EMBL/GenBank/DDBJ databases">
        <title>Deep-cultivation of Planctomycetes and their phenomic and genomic characterization uncovers novel biology.</title>
        <authorList>
            <person name="Wiegand S."/>
            <person name="Jogler M."/>
            <person name="Boedeker C."/>
            <person name="Pinto D."/>
            <person name="Vollmers J."/>
            <person name="Rivas-Marin E."/>
            <person name="Kohn T."/>
            <person name="Peeters S.H."/>
            <person name="Heuer A."/>
            <person name="Rast P."/>
            <person name="Oberbeckmann S."/>
            <person name="Bunk B."/>
            <person name="Jeske O."/>
            <person name="Meyerdierks A."/>
            <person name="Storesund J.E."/>
            <person name="Kallscheuer N."/>
            <person name="Luecker S."/>
            <person name="Lage O.M."/>
            <person name="Pohl T."/>
            <person name="Merkel B.J."/>
            <person name="Hornburger P."/>
            <person name="Mueller R.-W."/>
            <person name="Bruemmer F."/>
            <person name="Labrenz M."/>
            <person name="Spormann A.M."/>
            <person name="Op den Camp H."/>
            <person name="Overmann J."/>
            <person name="Amann R."/>
            <person name="Jetten M.S.M."/>
            <person name="Mascher T."/>
            <person name="Medema M.H."/>
            <person name="Devos D.P."/>
            <person name="Kaster A.-K."/>
            <person name="Ovreas L."/>
            <person name="Rohde M."/>
            <person name="Galperin M.Y."/>
            <person name="Jogler C."/>
        </authorList>
    </citation>
    <scope>NUCLEOTIDE SEQUENCE [LARGE SCALE GENOMIC DNA]</scope>
    <source>
        <strain evidence="1 2">V6</strain>
    </source>
</reference>
<evidence type="ECO:0000313" key="1">
    <source>
        <dbReference type="EMBL" id="QDU06279.1"/>
    </source>
</evidence>
<dbReference type="EMBL" id="CP036347">
    <property type="protein sequence ID" value="QDU06279.1"/>
    <property type="molecule type" value="Genomic_DNA"/>
</dbReference>
<protein>
    <submittedName>
        <fullName evidence="1">Uncharacterized protein</fullName>
    </submittedName>
</protein>
<sequence length="344" mass="39386">MFEIEPSRFLKQSARLLYWWRLSRMMVAEKPDPRVFKTAESFLSDTAKEAYENLLKQGKPVWGSLVQANSMIFEWGQHNLPASYIYSPEEYFGDNPNHLLEISNRIFELKGTHTGDAALDALANRITDERKDSFSYPVPYQVTDGHEVYLTSVMLFRESLPEGRLTSRLLPLLVDPPNNGLALPLPLMFWSKKMIGYLGPGIRGQIKEEIWKTIWQTEVSPSEFEPALGGDREIRDDEIDWLIETPPIKISATAHHVLRDHLLSAGHLAIGAILVFKEEDEIGLSLMKRGDNEPCAKFMLEDVMYCFPSGQFNEREGVKIDYQNGPFQRGMIFEEIFAEAPTFH</sequence>
<name>A0A517WLZ5_9PLAN</name>
<gene>
    <name evidence="1" type="ORF">V6x_60310</name>
</gene>
<evidence type="ECO:0000313" key="2">
    <source>
        <dbReference type="Proteomes" id="UP000320722"/>
    </source>
</evidence>
<accession>A0A517WLZ5</accession>
<organism evidence="1 2">
    <name type="scientific">Gimesia chilikensis</name>
    <dbReference type="NCBI Taxonomy" id="2605989"/>
    <lineage>
        <taxon>Bacteria</taxon>
        <taxon>Pseudomonadati</taxon>
        <taxon>Planctomycetota</taxon>
        <taxon>Planctomycetia</taxon>
        <taxon>Planctomycetales</taxon>
        <taxon>Planctomycetaceae</taxon>
        <taxon>Gimesia</taxon>
    </lineage>
</organism>
<dbReference type="RefSeq" id="WP_145045212.1">
    <property type="nucleotide sequence ID" value="NZ_CP036347.1"/>
</dbReference>
<proteinExistence type="predicted"/>
<dbReference type="AlphaFoldDB" id="A0A517WLZ5"/>
<dbReference type="Proteomes" id="UP000320722">
    <property type="component" value="Chromosome"/>
</dbReference>